<dbReference type="InterPro" id="IPR012999">
    <property type="entry name" value="Pyr_OxRdtase_I_AS"/>
</dbReference>
<keyword evidence="17" id="KW-1185">Reference proteome</keyword>
<dbReference type="SUPFAM" id="SSF55424">
    <property type="entry name" value="FAD/NAD-linked reductases, dimerisation (C-terminal) domain"/>
    <property type="match status" value="1"/>
</dbReference>
<comment type="cofactor">
    <cofactor evidence="13">
        <name>FAD</name>
        <dbReference type="ChEBI" id="CHEBI:57692"/>
    </cofactor>
    <text evidence="13">Binds 1 FAD per subunit.</text>
</comment>
<comment type="catalytic activity">
    <reaction evidence="12 13">
        <text>N(6)-[(R)-dihydrolipoyl]-L-lysyl-[protein] + NAD(+) = N(6)-[(R)-lipoyl]-L-lysyl-[protein] + NADH + H(+)</text>
        <dbReference type="Rhea" id="RHEA:15045"/>
        <dbReference type="Rhea" id="RHEA-COMP:10474"/>
        <dbReference type="Rhea" id="RHEA-COMP:10475"/>
        <dbReference type="ChEBI" id="CHEBI:15378"/>
        <dbReference type="ChEBI" id="CHEBI:57540"/>
        <dbReference type="ChEBI" id="CHEBI:57945"/>
        <dbReference type="ChEBI" id="CHEBI:83099"/>
        <dbReference type="ChEBI" id="CHEBI:83100"/>
        <dbReference type="EC" id="1.8.1.4"/>
    </reaction>
</comment>
<dbReference type="PANTHER" id="PTHR22912:SF217">
    <property type="entry name" value="DIHYDROLIPOYL DEHYDROGENASE"/>
    <property type="match status" value="1"/>
</dbReference>
<evidence type="ECO:0000259" key="14">
    <source>
        <dbReference type="Pfam" id="PF02852"/>
    </source>
</evidence>
<dbReference type="NCBIfam" id="TIGR01350">
    <property type="entry name" value="lipoamide_DH"/>
    <property type="match status" value="1"/>
</dbReference>
<proteinExistence type="inferred from homology"/>
<keyword evidence="6 13" id="KW-0285">Flavoprotein</keyword>
<dbReference type="PIRSF" id="PIRSF000350">
    <property type="entry name" value="Mercury_reductase_MerA"/>
    <property type="match status" value="1"/>
</dbReference>
<evidence type="ECO:0000256" key="1">
    <source>
        <dbReference type="ARBA" id="ARBA00004496"/>
    </source>
</evidence>
<dbReference type="PANTHER" id="PTHR22912">
    <property type="entry name" value="DISULFIDE OXIDOREDUCTASE"/>
    <property type="match status" value="1"/>
</dbReference>
<accession>A0ABN2YRD3</accession>
<dbReference type="Gene3D" id="3.50.50.60">
    <property type="entry name" value="FAD/NAD(P)-binding domain"/>
    <property type="match status" value="2"/>
</dbReference>
<dbReference type="RefSeq" id="WP_116768207.1">
    <property type="nucleotide sequence ID" value="NZ_BAAAQB010000015.1"/>
</dbReference>
<comment type="caution">
    <text evidence="16">The sequence shown here is derived from an EMBL/GenBank/DDBJ whole genome shotgun (WGS) entry which is preliminary data.</text>
</comment>
<keyword evidence="9 13" id="KW-0520">NAD</keyword>
<dbReference type="PRINTS" id="PR00368">
    <property type="entry name" value="FADPNR"/>
</dbReference>
<evidence type="ECO:0000256" key="11">
    <source>
        <dbReference type="ARBA" id="ARBA00023284"/>
    </source>
</evidence>
<reference evidence="16 17" key="1">
    <citation type="journal article" date="2019" name="Int. J. Syst. Evol. Microbiol.">
        <title>The Global Catalogue of Microorganisms (GCM) 10K type strain sequencing project: providing services to taxonomists for standard genome sequencing and annotation.</title>
        <authorList>
            <consortium name="The Broad Institute Genomics Platform"/>
            <consortium name="The Broad Institute Genome Sequencing Center for Infectious Disease"/>
            <person name="Wu L."/>
            <person name="Ma J."/>
        </authorList>
    </citation>
    <scope>NUCLEOTIDE SEQUENCE [LARGE SCALE GENOMIC DNA]</scope>
    <source>
        <strain evidence="16 17">JCM 15921</strain>
    </source>
</reference>
<evidence type="ECO:0000256" key="3">
    <source>
        <dbReference type="ARBA" id="ARBA00012608"/>
    </source>
</evidence>
<evidence type="ECO:0000259" key="15">
    <source>
        <dbReference type="Pfam" id="PF07992"/>
    </source>
</evidence>
<dbReference type="Pfam" id="PF07992">
    <property type="entry name" value="Pyr_redox_2"/>
    <property type="match status" value="1"/>
</dbReference>
<evidence type="ECO:0000313" key="16">
    <source>
        <dbReference type="EMBL" id="GAA2131104.1"/>
    </source>
</evidence>
<feature type="domain" description="FAD/NAD(P)-binding" evidence="15">
    <location>
        <begin position="10"/>
        <end position="322"/>
    </location>
</feature>
<dbReference type="Pfam" id="PF02852">
    <property type="entry name" value="Pyr_redox_dim"/>
    <property type="match status" value="1"/>
</dbReference>
<comment type="miscellaneous">
    <text evidence="13">The active site is a redox-active disulfide bond.</text>
</comment>
<dbReference type="Proteomes" id="UP001500102">
    <property type="component" value="Unassembled WGS sequence"/>
</dbReference>
<dbReference type="InterPro" id="IPR050151">
    <property type="entry name" value="Class-I_Pyr_Nuc-Dis_Oxidored"/>
</dbReference>
<dbReference type="InterPro" id="IPR006258">
    <property type="entry name" value="Lipoamide_DH"/>
</dbReference>
<name>A0ABN2YRD3_9MICC</name>
<keyword evidence="7 13" id="KW-0274">FAD</keyword>
<evidence type="ECO:0000256" key="5">
    <source>
        <dbReference type="ARBA" id="ARBA00022490"/>
    </source>
</evidence>
<evidence type="ECO:0000256" key="10">
    <source>
        <dbReference type="ARBA" id="ARBA00023157"/>
    </source>
</evidence>
<dbReference type="InterPro" id="IPR004099">
    <property type="entry name" value="Pyr_nucl-diS_OxRdtase_dimer"/>
</dbReference>
<evidence type="ECO:0000313" key="17">
    <source>
        <dbReference type="Proteomes" id="UP001500102"/>
    </source>
</evidence>
<keyword evidence="11 13" id="KW-0676">Redox-active center</keyword>
<keyword evidence="10" id="KW-1015">Disulfide bond</keyword>
<evidence type="ECO:0000256" key="7">
    <source>
        <dbReference type="ARBA" id="ARBA00022827"/>
    </source>
</evidence>
<dbReference type="PROSITE" id="PS00076">
    <property type="entry name" value="PYRIDINE_REDOX_1"/>
    <property type="match status" value="1"/>
</dbReference>
<dbReference type="PRINTS" id="PR00411">
    <property type="entry name" value="PNDRDTASEI"/>
</dbReference>
<evidence type="ECO:0000256" key="2">
    <source>
        <dbReference type="ARBA" id="ARBA00007532"/>
    </source>
</evidence>
<dbReference type="Gene3D" id="3.30.390.30">
    <property type="match status" value="1"/>
</dbReference>
<sequence>MADQATAQEFDILVLGGGSGGYATALRAVQLGLTVGLIEKAKLGGTCLHNGCIPTKALLHSAELADHARDSSKYGVNVTLDSIDITAVNAYKDGIIAGKFKGLQGLIKSKKGITVIEGEGKLQGADTIVVNGTAYKGKNIVLATGSYSRTLPGLEIGGKVITSDEALTMDYIPQSAIILGGGVIGVEFASVWKSFGVDVTIVEGLPSLVPNEDAAIVKNFERAFKKRGIKFSTGVFFQGVEQNADGVKVTLVDGKTFEADLLLVAVGRGPVTANLGYEEAGVTIDRGFVITNERLHTGVGNIYAVGDIVPGVQLAHRGYQQGIFVAEEIAGLKPVVVEDVNIPKVTYAEPEIATVGYTEAAAKAKFGDDQVETQEYNLAGNGKSSILGTSGIVKLVRQKDGPVVGVHMIGSRMGEQIGEAQLIVNWEAYPEDVAQLVHAHPTQNESLGEAHLALAGKPLHG</sequence>
<evidence type="ECO:0000256" key="13">
    <source>
        <dbReference type="RuleBase" id="RU003692"/>
    </source>
</evidence>
<evidence type="ECO:0000256" key="4">
    <source>
        <dbReference type="ARBA" id="ARBA00016961"/>
    </source>
</evidence>
<keyword evidence="5" id="KW-0963">Cytoplasm</keyword>
<dbReference type="EMBL" id="BAAAQB010000015">
    <property type="protein sequence ID" value="GAA2131104.1"/>
    <property type="molecule type" value="Genomic_DNA"/>
</dbReference>
<evidence type="ECO:0000256" key="8">
    <source>
        <dbReference type="ARBA" id="ARBA00023002"/>
    </source>
</evidence>
<protein>
    <recommendedName>
        <fullName evidence="4 13">Dihydrolipoyl dehydrogenase</fullName>
        <ecNumber evidence="3 13">1.8.1.4</ecNumber>
    </recommendedName>
</protein>
<keyword evidence="8 13" id="KW-0560">Oxidoreductase</keyword>
<dbReference type="InterPro" id="IPR036188">
    <property type="entry name" value="FAD/NAD-bd_sf"/>
</dbReference>
<comment type="subcellular location">
    <subcellularLocation>
        <location evidence="1">Cytoplasm</location>
    </subcellularLocation>
</comment>
<dbReference type="InterPro" id="IPR001100">
    <property type="entry name" value="Pyr_nuc-diS_OxRdtase"/>
</dbReference>
<gene>
    <name evidence="16" type="primary">lpdA</name>
    <name evidence="16" type="ORF">GCM10009825_12520</name>
</gene>
<organism evidence="16 17">
    <name type="scientific">Arthrobacter humicola</name>
    <dbReference type="NCBI Taxonomy" id="409291"/>
    <lineage>
        <taxon>Bacteria</taxon>
        <taxon>Bacillati</taxon>
        <taxon>Actinomycetota</taxon>
        <taxon>Actinomycetes</taxon>
        <taxon>Micrococcales</taxon>
        <taxon>Micrococcaceae</taxon>
        <taxon>Arthrobacter</taxon>
    </lineage>
</organism>
<dbReference type="SUPFAM" id="SSF51905">
    <property type="entry name" value="FAD/NAD(P)-binding domain"/>
    <property type="match status" value="1"/>
</dbReference>
<evidence type="ECO:0000256" key="12">
    <source>
        <dbReference type="ARBA" id="ARBA00049187"/>
    </source>
</evidence>
<evidence type="ECO:0000256" key="9">
    <source>
        <dbReference type="ARBA" id="ARBA00023027"/>
    </source>
</evidence>
<dbReference type="EC" id="1.8.1.4" evidence="3 13"/>
<feature type="domain" description="Pyridine nucleotide-disulphide oxidoreductase dimerisation" evidence="14">
    <location>
        <begin position="342"/>
        <end position="450"/>
    </location>
</feature>
<comment type="similarity">
    <text evidence="2 13">Belongs to the class-I pyridine nucleotide-disulfide oxidoreductase family.</text>
</comment>
<dbReference type="InterPro" id="IPR023753">
    <property type="entry name" value="FAD/NAD-binding_dom"/>
</dbReference>
<evidence type="ECO:0000256" key="6">
    <source>
        <dbReference type="ARBA" id="ARBA00022630"/>
    </source>
</evidence>
<dbReference type="InterPro" id="IPR016156">
    <property type="entry name" value="FAD/NAD-linked_Rdtase_dimer_sf"/>
</dbReference>